<keyword evidence="3" id="KW-1185">Reference proteome</keyword>
<sequence>MLAAALFVFLLSLAEGGTASSIHADYQLRCPKSTKPNRVTIPAITQIQQDSGEWENILECWSVNTTTINMPDIDNAFRLDWENGFDAAYQYIFYEPSFMPAHPAPKPSLIIMSVGIGDLRMPSGRCLRITAGDIFFSVGTEGRQTAWWSEGTVVSDLYFKDDKIPDHTVVAESTNNHELPQTSIDEL</sequence>
<dbReference type="AlphaFoldDB" id="A0A4Z0YA91"/>
<organism evidence="2 3">
    <name type="scientific">Xylaria hypoxylon</name>
    <dbReference type="NCBI Taxonomy" id="37992"/>
    <lineage>
        <taxon>Eukaryota</taxon>
        <taxon>Fungi</taxon>
        <taxon>Dikarya</taxon>
        <taxon>Ascomycota</taxon>
        <taxon>Pezizomycotina</taxon>
        <taxon>Sordariomycetes</taxon>
        <taxon>Xylariomycetidae</taxon>
        <taxon>Xylariales</taxon>
        <taxon>Xylariaceae</taxon>
        <taxon>Xylaria</taxon>
    </lineage>
</organism>
<evidence type="ECO:0000256" key="1">
    <source>
        <dbReference type="SAM" id="SignalP"/>
    </source>
</evidence>
<dbReference type="EMBL" id="SKBN01000536">
    <property type="protein sequence ID" value="TGJ75890.1"/>
    <property type="molecule type" value="Genomic_DNA"/>
</dbReference>
<feature type="chain" id="PRO_5021432847" description="(S)-ureidoglycine aminohydrolase cupin domain-containing protein" evidence="1">
    <location>
        <begin position="20"/>
        <end position="187"/>
    </location>
</feature>
<evidence type="ECO:0000313" key="3">
    <source>
        <dbReference type="Proteomes" id="UP000297716"/>
    </source>
</evidence>
<keyword evidence="1" id="KW-0732">Signal</keyword>
<accession>A0A4Z0YA91</accession>
<comment type="caution">
    <text evidence="2">The sequence shown here is derived from an EMBL/GenBank/DDBJ whole genome shotgun (WGS) entry which is preliminary data.</text>
</comment>
<gene>
    <name evidence="2" type="ORF">E0Z10_g10943</name>
</gene>
<feature type="signal peptide" evidence="1">
    <location>
        <begin position="1"/>
        <end position="19"/>
    </location>
</feature>
<reference evidence="2 3" key="1">
    <citation type="submission" date="2019-03" db="EMBL/GenBank/DDBJ databases">
        <title>Draft genome sequence of Xylaria hypoxylon DSM 108379, a ubiquitous saprotrophic-parasitic fungi on hardwood.</title>
        <authorList>
            <person name="Buettner E."/>
            <person name="Leonhardt S."/>
            <person name="Gebauer A.M."/>
            <person name="Liers C."/>
            <person name="Hofrichter M."/>
            <person name="Kellner H."/>
        </authorList>
    </citation>
    <scope>NUCLEOTIDE SEQUENCE [LARGE SCALE GENOMIC DNA]</scope>
    <source>
        <strain evidence="2 3">DSM 108379</strain>
    </source>
</reference>
<protein>
    <recommendedName>
        <fullName evidence="4">(S)-ureidoglycine aminohydrolase cupin domain-containing protein</fullName>
    </recommendedName>
</protein>
<proteinExistence type="predicted"/>
<evidence type="ECO:0008006" key="4">
    <source>
        <dbReference type="Google" id="ProtNLM"/>
    </source>
</evidence>
<name>A0A4Z0YA91_9PEZI</name>
<dbReference type="Proteomes" id="UP000297716">
    <property type="component" value="Unassembled WGS sequence"/>
</dbReference>
<dbReference type="OrthoDB" id="5315324at2759"/>
<evidence type="ECO:0000313" key="2">
    <source>
        <dbReference type="EMBL" id="TGJ75890.1"/>
    </source>
</evidence>